<evidence type="ECO:0000256" key="1">
    <source>
        <dbReference type="SAM" id="MobiDB-lite"/>
    </source>
</evidence>
<name>A0A9X0AXI0_9HELO</name>
<organism evidence="2 3">
    <name type="scientific">Sclerotinia nivalis</name>
    <dbReference type="NCBI Taxonomy" id="352851"/>
    <lineage>
        <taxon>Eukaryota</taxon>
        <taxon>Fungi</taxon>
        <taxon>Dikarya</taxon>
        <taxon>Ascomycota</taxon>
        <taxon>Pezizomycotina</taxon>
        <taxon>Leotiomycetes</taxon>
        <taxon>Helotiales</taxon>
        <taxon>Sclerotiniaceae</taxon>
        <taxon>Sclerotinia</taxon>
    </lineage>
</organism>
<comment type="caution">
    <text evidence="2">The sequence shown here is derived from an EMBL/GenBank/DDBJ whole genome shotgun (WGS) entry which is preliminary data.</text>
</comment>
<dbReference type="EMBL" id="JAPEIS010000001">
    <property type="protein sequence ID" value="KAJ8070766.1"/>
    <property type="molecule type" value="Genomic_DNA"/>
</dbReference>
<accession>A0A9X0AXI0</accession>
<gene>
    <name evidence="2" type="ORF">OCU04_001132</name>
</gene>
<reference evidence="2" key="1">
    <citation type="submission" date="2022-11" db="EMBL/GenBank/DDBJ databases">
        <title>Genome Resource of Sclerotinia nivalis Strain SnTB1, a Plant Pathogen Isolated from American Ginseng.</title>
        <authorList>
            <person name="Fan S."/>
        </authorList>
    </citation>
    <scope>NUCLEOTIDE SEQUENCE</scope>
    <source>
        <strain evidence="2">SnTB1</strain>
    </source>
</reference>
<dbReference type="OrthoDB" id="3554092at2759"/>
<keyword evidence="3" id="KW-1185">Reference proteome</keyword>
<dbReference type="Proteomes" id="UP001152300">
    <property type="component" value="Unassembled WGS sequence"/>
</dbReference>
<evidence type="ECO:0000313" key="3">
    <source>
        <dbReference type="Proteomes" id="UP001152300"/>
    </source>
</evidence>
<protein>
    <submittedName>
        <fullName evidence="2">Uncharacterized protein</fullName>
    </submittedName>
</protein>
<dbReference type="AlphaFoldDB" id="A0A9X0AXI0"/>
<sequence length="361" mass="41652">MSKRHIRKRGWRRGRLPQIGARSLNYTGAEGGDQAVKKRVMKWTNEEKIIVQDVIDGHLINPETKGFSYMELDGYCVKKLAQEGYIRTEPAVDGYRRGRYGRRHRNVPADQVAMTTRFHSIEGQTQRFKAMVNAPASKLPILQGPSKDLCTIESQASCRPRTKDYYTTASHVSHQMFNHVKALQNSPYSLETKRTYQLFYGGMEGEDYEAAVAQNLQGEQYNSLELDGVHYKQNLLAAARPQVDEAIDEVTKIKKEKFGEMRPSKKPRMSKPGQATDPIEIRDSPFFKKEPESGLETNIRIVIAGLEREQQMDSEKRLYHERRAHDYWRPMGEEKKLSEEFKKSAEKKWTVLAELKKIIVK</sequence>
<evidence type="ECO:0000313" key="2">
    <source>
        <dbReference type="EMBL" id="KAJ8070766.1"/>
    </source>
</evidence>
<feature type="region of interest" description="Disordered" evidence="1">
    <location>
        <begin position="260"/>
        <end position="279"/>
    </location>
</feature>
<proteinExistence type="predicted"/>